<feature type="domain" description="HTH luxR-type" evidence="3">
    <location>
        <begin position="136"/>
        <end position="207"/>
    </location>
</feature>
<sequence>MVATVLRLLVVDDHALVREGLMQTLHQLDEEVVCVGAHDADEALRQLQSEDYDLVLLDLMLPGINGMAFLGVLRKRFPSLPVVILSALDDADTVARAMRQGASGFVPKYSSSEDLLDALRQVLSGVVFLPLELQEAHGGSRSLSERYGITAGQMRVLELLGQGKTNREIADLLGLTEGTVKIHVSAIFKALKVSNRGQALLIVNKRKPARL</sequence>
<dbReference type="GO" id="GO:0006355">
    <property type="term" value="P:regulation of DNA-templated transcription"/>
    <property type="evidence" value="ECO:0007669"/>
    <property type="project" value="InterPro"/>
</dbReference>
<keyword evidence="1" id="KW-0597">Phosphoprotein</keyword>
<dbReference type="Gene3D" id="3.40.50.2300">
    <property type="match status" value="1"/>
</dbReference>
<dbReference type="PROSITE" id="PS50110">
    <property type="entry name" value="RESPONSE_REGULATORY"/>
    <property type="match status" value="1"/>
</dbReference>
<dbReference type="InterPro" id="IPR016032">
    <property type="entry name" value="Sig_transdc_resp-reg_C-effctor"/>
</dbReference>
<evidence type="ECO:0000256" key="1">
    <source>
        <dbReference type="ARBA" id="ARBA00022553"/>
    </source>
</evidence>
<accession>A0A1J5RRD8</accession>
<comment type="caution">
    <text evidence="5">The sequence shown here is derived from an EMBL/GenBank/DDBJ whole genome shotgun (WGS) entry which is preliminary data.</text>
</comment>
<dbReference type="CDD" id="cd17535">
    <property type="entry name" value="REC_NarL-like"/>
    <property type="match status" value="1"/>
</dbReference>
<evidence type="ECO:0000259" key="4">
    <source>
        <dbReference type="PROSITE" id="PS50110"/>
    </source>
</evidence>
<name>A0A1J5RRD8_9ZZZZ</name>
<dbReference type="CDD" id="cd06170">
    <property type="entry name" value="LuxR_C_like"/>
    <property type="match status" value="1"/>
</dbReference>
<dbReference type="SUPFAM" id="SSF46894">
    <property type="entry name" value="C-terminal effector domain of the bipartite response regulators"/>
    <property type="match status" value="1"/>
</dbReference>
<dbReference type="PANTHER" id="PTHR45566">
    <property type="entry name" value="HTH-TYPE TRANSCRIPTIONAL REGULATOR YHJB-RELATED"/>
    <property type="match status" value="1"/>
</dbReference>
<dbReference type="PANTHER" id="PTHR45566:SF1">
    <property type="entry name" value="HTH-TYPE TRANSCRIPTIONAL REGULATOR YHJB-RELATED"/>
    <property type="match status" value="1"/>
</dbReference>
<dbReference type="Pfam" id="PF00072">
    <property type="entry name" value="Response_reg"/>
    <property type="match status" value="1"/>
</dbReference>
<protein>
    <submittedName>
        <fullName evidence="5">Transcriptional regulatory protein DegU</fullName>
    </submittedName>
</protein>
<dbReference type="GO" id="GO:0000160">
    <property type="term" value="P:phosphorelay signal transduction system"/>
    <property type="evidence" value="ECO:0007669"/>
    <property type="project" value="InterPro"/>
</dbReference>
<dbReference type="InterPro" id="IPR011006">
    <property type="entry name" value="CheY-like_superfamily"/>
</dbReference>
<dbReference type="Pfam" id="PF00196">
    <property type="entry name" value="GerE"/>
    <property type="match status" value="1"/>
</dbReference>
<dbReference type="PRINTS" id="PR00038">
    <property type="entry name" value="HTHLUXR"/>
</dbReference>
<dbReference type="SMART" id="SM00421">
    <property type="entry name" value="HTH_LUXR"/>
    <property type="match status" value="1"/>
</dbReference>
<dbReference type="AlphaFoldDB" id="A0A1J5RRD8"/>
<proteinExistence type="predicted"/>
<dbReference type="EMBL" id="MLJW01000182">
    <property type="protein sequence ID" value="OIQ94652.1"/>
    <property type="molecule type" value="Genomic_DNA"/>
</dbReference>
<evidence type="ECO:0000256" key="2">
    <source>
        <dbReference type="ARBA" id="ARBA00023125"/>
    </source>
</evidence>
<dbReference type="SMART" id="SM00448">
    <property type="entry name" value="REC"/>
    <property type="match status" value="1"/>
</dbReference>
<dbReference type="InterPro" id="IPR001789">
    <property type="entry name" value="Sig_transdc_resp-reg_receiver"/>
</dbReference>
<evidence type="ECO:0000259" key="3">
    <source>
        <dbReference type="PROSITE" id="PS50043"/>
    </source>
</evidence>
<dbReference type="GO" id="GO:0003677">
    <property type="term" value="F:DNA binding"/>
    <property type="evidence" value="ECO:0007669"/>
    <property type="project" value="UniProtKB-KW"/>
</dbReference>
<gene>
    <name evidence="5" type="primary">degU_20</name>
    <name evidence="5" type="ORF">GALL_234080</name>
</gene>
<evidence type="ECO:0000313" key="5">
    <source>
        <dbReference type="EMBL" id="OIQ94652.1"/>
    </source>
</evidence>
<dbReference type="InterPro" id="IPR051015">
    <property type="entry name" value="EvgA-like"/>
</dbReference>
<feature type="domain" description="Response regulatory" evidence="4">
    <location>
        <begin position="7"/>
        <end position="123"/>
    </location>
</feature>
<reference evidence="5" key="1">
    <citation type="submission" date="2016-10" db="EMBL/GenBank/DDBJ databases">
        <title>Sequence of Gallionella enrichment culture.</title>
        <authorList>
            <person name="Poehlein A."/>
            <person name="Muehling M."/>
            <person name="Daniel R."/>
        </authorList>
    </citation>
    <scope>NUCLEOTIDE SEQUENCE</scope>
</reference>
<dbReference type="SUPFAM" id="SSF52172">
    <property type="entry name" value="CheY-like"/>
    <property type="match status" value="1"/>
</dbReference>
<dbReference type="InterPro" id="IPR000792">
    <property type="entry name" value="Tscrpt_reg_LuxR_C"/>
</dbReference>
<dbReference type="InterPro" id="IPR058245">
    <property type="entry name" value="NreC/VraR/RcsB-like_REC"/>
</dbReference>
<organism evidence="5">
    <name type="scientific">mine drainage metagenome</name>
    <dbReference type="NCBI Taxonomy" id="410659"/>
    <lineage>
        <taxon>unclassified sequences</taxon>
        <taxon>metagenomes</taxon>
        <taxon>ecological metagenomes</taxon>
    </lineage>
</organism>
<dbReference type="PROSITE" id="PS50043">
    <property type="entry name" value="HTH_LUXR_2"/>
    <property type="match status" value="1"/>
</dbReference>
<keyword evidence="2" id="KW-0238">DNA-binding</keyword>